<evidence type="ECO:0000313" key="3">
    <source>
        <dbReference type="EMBL" id="GHJ84095.1"/>
    </source>
</evidence>
<feature type="region of interest" description="Disordered" evidence="1">
    <location>
        <begin position="1"/>
        <end position="456"/>
    </location>
</feature>
<feature type="compositionally biased region" description="Basic and acidic residues" evidence="1">
    <location>
        <begin position="440"/>
        <end position="450"/>
    </location>
</feature>
<feature type="compositionally biased region" description="Low complexity" evidence="1">
    <location>
        <begin position="330"/>
        <end position="347"/>
    </location>
</feature>
<feature type="compositionally biased region" description="Basic and acidic residues" evidence="1">
    <location>
        <begin position="288"/>
        <end position="298"/>
    </location>
</feature>
<sequence>MDDHGPDALVAAPRRPLGVQGGVAGGQLNEDSTARRSAGGGNLVDKIVGLQRRQAGTARSVKSTKSAKSTKTQDSDKPSSGAYDHRSRAYAADDAFYENDSATVPRPAQSSTSRVLFDPAGGALGGQDRYRRSGREDVARPRSPAIRLGEAVPPRSPVHTSRTGRPRRPVDDFDDDNDFVRNDNKYLVRSADDGERRDRSRADEYSREPVPRHDQTGRHPVRKEGRRTRFEDSDDNSEFDDEPRRPRGAANEDWRNGEQSRGSSKYAPLAVENRNSSGEGLHSWGRRQQSDETDDRRGPSSAGNARYQGQGPMRMLFNPNVHDPLKFQQTPSVSTGSGTNGTGTTHGTSRHGFAQRGSSSIGTSISTESRMDKGRASRHPSSNLTIPMILDEEDEEEQKRADRERERRKRKEGSEKGSQARRRGEDDGRSKGSRSSEGSESLRDRERGRGNDTGIIPRLRGAYKGIMAMENNLTELHRKMASDPSGGVRSLIQAGLLGQERLAPGNANQVFDPGMRNGAVGVLENAYEEEDDYDEYSRHTVRKPTVGLEHVSAEEEDAGWVELLSRHKRFADAIHDFLSLSLDPLIPASLHTLPVKYNIPTRLWQTGFHLILEKMRYTWIANAPIAASKMNPLQQGPTLTPRNTKLSAQVLEHLTDFIYDAYTFYTNLLEEQTLGNFRSAWIEALGDLARYRMAVAAHVAVTETSETQPKPEMARIDDDDQAPITSGASIGAEVAQSWHIEERETWRTTSRDWYFMGLTEKPGEGRLHHHLALLCRDVKGEEGRALYHFMKSLTASHPYASSRESLLPLFDTALQRRRATFEATASDLFLLMHGMLFTKIELDNFDGVFDRFMERLTEDLHMGTVNSASRPIPQVEWLTMAIVNMAAMMQYGIDDGMIRKALAEEIAARKVQKAAQTAQPPHAIIVRDEERQDDRDPEGLSGKIKNLVIDPSKVETYPLPFANACRLSFAMLRFCLQHPTRLVGLTHVLNPYLTTMLTFLATVLKQPAALQLLEYYIPWVDLVAFFNIIPRKMDIRPDPQGKLMLGPPIPEDWCMRGMEWVGRRVYERGFWKTKSSSGGSNSRGSGGPAQPRSGPKIQNEMDVLTEQDVSPDDVMDGVVDDAEGTDVTDTPPAITQRRWKRSAWTAGVLTGCVPGIVMSSQGQLEITPDGILQNKISTWEAARQRKAQEEMERLRREEEARGEWALVDTLGLGVDAVDSGSDDEDDELELADLRARRRHLRGLLRQPARSVQANKKVTKPSSKLQKSSLAFLPGYTVLVFDTNVLLSSLELVVSLIECKMWTCVVPLPVVTELDGLSKETSPLGQAASDAITYLESHVRSHAVSLKIQTSKGNYLSDLFVRTEQIDFRDMGDSAQASPQDREIARAQTMDDFILRVAVSQSEHFVDRSRILSASGSPLKIDAAFDEHKKTATKVLLLTFDRNLRLRARARGVEAADEKEMAKVFKRVKGPG</sequence>
<dbReference type="InterPro" id="IPR029060">
    <property type="entry name" value="PIN-like_dom_sf"/>
</dbReference>
<reference evidence="3" key="1">
    <citation type="submission" date="2020-07" db="EMBL/GenBank/DDBJ databases">
        <title>Draft Genome Sequence of a Deep-Sea Yeast, Naganishia (Cryptococcus) liquefaciens strain N6.</title>
        <authorList>
            <person name="Han Y.W."/>
            <person name="Kajitani R."/>
            <person name="Morimoto H."/>
            <person name="Parhat M."/>
            <person name="Tsubouchi H."/>
            <person name="Bakenova O."/>
            <person name="Ogata M."/>
            <person name="Argunhan B."/>
            <person name="Aoki R."/>
            <person name="Kajiwara S."/>
            <person name="Itoh T."/>
            <person name="Iwasaki H."/>
        </authorList>
    </citation>
    <scope>NUCLEOTIDE SEQUENCE</scope>
    <source>
        <strain evidence="3">N6</strain>
    </source>
</reference>
<gene>
    <name evidence="3" type="ORF">NliqN6_0497</name>
</gene>
<evidence type="ECO:0000259" key="2">
    <source>
        <dbReference type="SMART" id="SM00670"/>
    </source>
</evidence>
<feature type="compositionally biased region" description="Basic and acidic residues" evidence="1">
    <location>
        <begin position="128"/>
        <end position="140"/>
    </location>
</feature>
<dbReference type="PANTHER" id="PTHR15696">
    <property type="entry name" value="SMG-7 SUPPRESSOR WITH MORPHOLOGICAL EFFECT ON GENITALIA PROTEIN 7"/>
    <property type="match status" value="1"/>
</dbReference>
<dbReference type="CDD" id="cd09880">
    <property type="entry name" value="PIN_Smg5-6-like"/>
    <property type="match status" value="1"/>
</dbReference>
<feature type="region of interest" description="Disordered" evidence="1">
    <location>
        <begin position="1073"/>
        <end position="1096"/>
    </location>
</feature>
<dbReference type="OrthoDB" id="2017974at2759"/>
<feature type="compositionally biased region" description="Basic and acidic residues" evidence="1">
    <location>
        <begin position="178"/>
        <end position="217"/>
    </location>
</feature>
<dbReference type="GO" id="GO:0070034">
    <property type="term" value="F:telomerase RNA binding"/>
    <property type="evidence" value="ECO:0007669"/>
    <property type="project" value="TreeGrafter"/>
</dbReference>
<feature type="domain" description="PIN" evidence="2">
    <location>
        <begin position="1276"/>
        <end position="1445"/>
    </location>
</feature>
<dbReference type="Pfam" id="PF13638">
    <property type="entry name" value="PIN_4"/>
    <property type="match status" value="1"/>
</dbReference>
<dbReference type="InterPro" id="IPR045153">
    <property type="entry name" value="Est1/Ebs1-like"/>
</dbReference>
<dbReference type="InterPro" id="IPR002716">
    <property type="entry name" value="PIN_dom"/>
</dbReference>
<dbReference type="Gene3D" id="3.40.50.1010">
    <property type="entry name" value="5'-nuclease"/>
    <property type="match status" value="1"/>
</dbReference>
<feature type="compositionally biased region" description="Acidic residues" evidence="1">
    <location>
        <begin position="232"/>
        <end position="241"/>
    </location>
</feature>
<accession>A0A8H3TN18</accession>
<feature type="compositionally biased region" description="Low complexity" evidence="1">
    <location>
        <begin position="57"/>
        <end position="70"/>
    </location>
</feature>
<organism evidence="3 4">
    <name type="scientific">Naganishia liquefaciens</name>
    <dbReference type="NCBI Taxonomy" id="104408"/>
    <lineage>
        <taxon>Eukaryota</taxon>
        <taxon>Fungi</taxon>
        <taxon>Dikarya</taxon>
        <taxon>Basidiomycota</taxon>
        <taxon>Agaricomycotina</taxon>
        <taxon>Tremellomycetes</taxon>
        <taxon>Filobasidiales</taxon>
        <taxon>Filobasidiaceae</taxon>
        <taxon>Naganishia</taxon>
    </lineage>
</organism>
<name>A0A8H3TN18_9TREE</name>
<dbReference type="GO" id="GO:0000184">
    <property type="term" value="P:nuclear-transcribed mRNA catabolic process, nonsense-mediated decay"/>
    <property type="evidence" value="ECO:0007669"/>
    <property type="project" value="TreeGrafter"/>
</dbReference>
<feature type="compositionally biased region" description="Low complexity" evidence="1">
    <location>
        <begin position="357"/>
        <end position="367"/>
    </location>
</feature>
<comment type="caution">
    <text evidence="3">The sequence shown here is derived from an EMBL/GenBank/DDBJ whole genome shotgun (WGS) entry which is preliminary data.</text>
</comment>
<dbReference type="PANTHER" id="PTHR15696:SF0">
    <property type="entry name" value="TELOMERASE-BINDING PROTEIN EST1A"/>
    <property type="match status" value="1"/>
</dbReference>
<feature type="compositionally biased region" description="Basic and acidic residues" evidence="1">
    <location>
        <begin position="71"/>
        <end position="87"/>
    </location>
</feature>
<keyword evidence="4" id="KW-1185">Reference proteome</keyword>
<dbReference type="Pfam" id="PF10373">
    <property type="entry name" value="EST1_DNA_bind"/>
    <property type="match status" value="1"/>
</dbReference>
<feature type="region of interest" description="Disordered" evidence="1">
    <location>
        <begin position="918"/>
        <end position="942"/>
    </location>
</feature>
<dbReference type="InterPro" id="IPR011990">
    <property type="entry name" value="TPR-like_helical_dom_sf"/>
</dbReference>
<dbReference type="GO" id="GO:0042162">
    <property type="term" value="F:telomeric DNA binding"/>
    <property type="evidence" value="ECO:0007669"/>
    <property type="project" value="TreeGrafter"/>
</dbReference>
<protein>
    <recommendedName>
        <fullName evidence="2">PIN domain-containing protein</fullName>
    </recommendedName>
</protein>
<dbReference type="GO" id="GO:0005697">
    <property type="term" value="C:telomerase holoenzyme complex"/>
    <property type="evidence" value="ECO:0007669"/>
    <property type="project" value="TreeGrafter"/>
</dbReference>
<dbReference type="GO" id="GO:0004540">
    <property type="term" value="F:RNA nuclease activity"/>
    <property type="evidence" value="ECO:0007669"/>
    <property type="project" value="UniProtKB-ARBA"/>
</dbReference>
<dbReference type="SUPFAM" id="SSF48452">
    <property type="entry name" value="TPR-like"/>
    <property type="match status" value="1"/>
</dbReference>
<dbReference type="SMART" id="SM00670">
    <property type="entry name" value="PINc"/>
    <property type="match status" value="1"/>
</dbReference>
<feature type="compositionally biased region" description="Basic and acidic residues" evidence="1">
    <location>
        <begin position="242"/>
        <end position="258"/>
    </location>
</feature>
<dbReference type="Gene3D" id="1.25.40.10">
    <property type="entry name" value="Tetratricopeptide repeat domain"/>
    <property type="match status" value="1"/>
</dbReference>
<dbReference type="EMBL" id="BLZA01000005">
    <property type="protein sequence ID" value="GHJ84095.1"/>
    <property type="molecule type" value="Genomic_DNA"/>
</dbReference>
<dbReference type="InterPro" id="IPR018834">
    <property type="entry name" value="DNA/RNA-bd_Est1-type"/>
</dbReference>
<dbReference type="SUPFAM" id="SSF88723">
    <property type="entry name" value="PIN domain-like"/>
    <property type="match status" value="1"/>
</dbReference>
<proteinExistence type="predicted"/>
<evidence type="ECO:0000256" key="1">
    <source>
        <dbReference type="SAM" id="MobiDB-lite"/>
    </source>
</evidence>
<evidence type="ECO:0000313" key="4">
    <source>
        <dbReference type="Proteomes" id="UP000620104"/>
    </source>
</evidence>
<dbReference type="Proteomes" id="UP000620104">
    <property type="component" value="Unassembled WGS sequence"/>
</dbReference>
<feature type="compositionally biased region" description="Basic and acidic residues" evidence="1">
    <location>
        <begin position="925"/>
        <end position="938"/>
    </location>
</feature>